<evidence type="ECO:0000259" key="17">
    <source>
        <dbReference type="PROSITE" id="PS51975"/>
    </source>
</evidence>
<feature type="binding site" evidence="14 15">
    <location>
        <position position="115"/>
    </location>
    <ligand>
        <name>a divalent metal cation</name>
        <dbReference type="ChEBI" id="CHEBI:60240"/>
    </ligand>
</feature>
<protein>
    <recommendedName>
        <fullName evidence="7 14">Ribonuclease HII</fullName>
        <shortName evidence="14">RNase HII</shortName>
        <ecNumber evidence="6 14">3.1.26.4</ecNumber>
    </recommendedName>
</protein>
<organism evidence="18 19">
    <name type="scientific">Vineibacter terrae</name>
    <dbReference type="NCBI Taxonomy" id="2586908"/>
    <lineage>
        <taxon>Bacteria</taxon>
        <taxon>Pseudomonadati</taxon>
        <taxon>Pseudomonadota</taxon>
        <taxon>Alphaproteobacteria</taxon>
        <taxon>Hyphomicrobiales</taxon>
        <taxon>Vineibacter</taxon>
    </lineage>
</organism>
<dbReference type="AlphaFoldDB" id="A0A5C8PRE2"/>
<keyword evidence="12 14" id="KW-0378">Hydrolase</keyword>
<dbReference type="Gene3D" id="3.30.420.10">
    <property type="entry name" value="Ribonuclease H-like superfamily/Ribonuclease H"/>
    <property type="match status" value="1"/>
</dbReference>
<dbReference type="GO" id="GO:0006298">
    <property type="term" value="P:mismatch repair"/>
    <property type="evidence" value="ECO:0007669"/>
    <property type="project" value="TreeGrafter"/>
</dbReference>
<comment type="cofactor">
    <cofactor evidence="14 15">
        <name>Mn(2+)</name>
        <dbReference type="ChEBI" id="CHEBI:29035"/>
    </cofactor>
    <cofactor evidence="14 15">
        <name>Mg(2+)</name>
        <dbReference type="ChEBI" id="CHEBI:18420"/>
    </cofactor>
    <text evidence="14 15">Manganese or magnesium. Binds 1 divalent metal ion per monomer in the absence of substrate. May bind a second metal ion after substrate binding.</text>
</comment>
<dbReference type="PANTHER" id="PTHR10954:SF18">
    <property type="entry name" value="RIBONUCLEASE HII"/>
    <property type="match status" value="1"/>
</dbReference>
<comment type="similarity">
    <text evidence="5 14 16">Belongs to the RNase HII family.</text>
</comment>
<evidence type="ECO:0000256" key="11">
    <source>
        <dbReference type="ARBA" id="ARBA00022759"/>
    </source>
</evidence>
<dbReference type="Proteomes" id="UP000321638">
    <property type="component" value="Unassembled WGS sequence"/>
</dbReference>
<dbReference type="InterPro" id="IPR001352">
    <property type="entry name" value="RNase_HII/HIII"/>
</dbReference>
<keyword evidence="9 14" id="KW-0540">Nuclease</keyword>
<evidence type="ECO:0000256" key="15">
    <source>
        <dbReference type="PROSITE-ProRule" id="PRU01319"/>
    </source>
</evidence>
<dbReference type="PROSITE" id="PS51975">
    <property type="entry name" value="RNASE_H_2"/>
    <property type="match status" value="1"/>
</dbReference>
<evidence type="ECO:0000256" key="14">
    <source>
        <dbReference type="HAMAP-Rule" id="MF_00052"/>
    </source>
</evidence>
<evidence type="ECO:0000256" key="5">
    <source>
        <dbReference type="ARBA" id="ARBA00007383"/>
    </source>
</evidence>
<dbReference type="NCBIfam" id="NF000595">
    <property type="entry name" value="PRK00015.1-3"/>
    <property type="match status" value="1"/>
</dbReference>
<evidence type="ECO:0000313" key="19">
    <source>
        <dbReference type="Proteomes" id="UP000321638"/>
    </source>
</evidence>
<dbReference type="GO" id="GO:0003723">
    <property type="term" value="F:RNA binding"/>
    <property type="evidence" value="ECO:0007669"/>
    <property type="project" value="UniProtKB-UniRule"/>
</dbReference>
<evidence type="ECO:0000256" key="3">
    <source>
        <dbReference type="ARBA" id="ARBA00004065"/>
    </source>
</evidence>
<keyword evidence="10 14" id="KW-0479">Metal-binding</keyword>
<dbReference type="GO" id="GO:0032299">
    <property type="term" value="C:ribonuclease H2 complex"/>
    <property type="evidence" value="ECO:0007669"/>
    <property type="project" value="TreeGrafter"/>
</dbReference>
<dbReference type="InterPro" id="IPR024567">
    <property type="entry name" value="RNase_HII/HIII_dom"/>
</dbReference>
<keyword evidence="8 14" id="KW-0963">Cytoplasm</keyword>
<dbReference type="PANTHER" id="PTHR10954">
    <property type="entry name" value="RIBONUCLEASE H2 SUBUNIT A"/>
    <property type="match status" value="1"/>
</dbReference>
<feature type="binding site" evidence="14 15">
    <location>
        <position position="18"/>
    </location>
    <ligand>
        <name>a divalent metal cation</name>
        <dbReference type="ChEBI" id="CHEBI:60240"/>
    </ligand>
</feature>
<comment type="subcellular location">
    <subcellularLocation>
        <location evidence="4 14">Cytoplasm</location>
    </subcellularLocation>
</comment>
<evidence type="ECO:0000256" key="8">
    <source>
        <dbReference type="ARBA" id="ARBA00022490"/>
    </source>
</evidence>
<accession>A0A5C8PRE2</accession>
<gene>
    <name evidence="14" type="primary">rnhB</name>
    <name evidence="18" type="ORF">FHP25_07825</name>
</gene>
<evidence type="ECO:0000256" key="2">
    <source>
        <dbReference type="ARBA" id="ARBA00001946"/>
    </source>
</evidence>
<dbReference type="InterPro" id="IPR022898">
    <property type="entry name" value="RNase_HII"/>
</dbReference>
<dbReference type="GO" id="GO:0043137">
    <property type="term" value="P:DNA replication, removal of RNA primer"/>
    <property type="evidence" value="ECO:0007669"/>
    <property type="project" value="TreeGrafter"/>
</dbReference>
<evidence type="ECO:0000256" key="9">
    <source>
        <dbReference type="ARBA" id="ARBA00022722"/>
    </source>
</evidence>
<evidence type="ECO:0000256" key="6">
    <source>
        <dbReference type="ARBA" id="ARBA00012180"/>
    </source>
</evidence>
<keyword evidence="11 14" id="KW-0255">Endonuclease</keyword>
<evidence type="ECO:0000256" key="10">
    <source>
        <dbReference type="ARBA" id="ARBA00022723"/>
    </source>
</evidence>
<dbReference type="HAMAP" id="MF_00052_B">
    <property type="entry name" value="RNase_HII_B"/>
    <property type="match status" value="1"/>
</dbReference>
<dbReference type="InterPro" id="IPR036397">
    <property type="entry name" value="RNaseH_sf"/>
</dbReference>
<comment type="function">
    <text evidence="3 14 16">Endonuclease that specifically degrades the RNA of RNA-DNA hybrids.</text>
</comment>
<evidence type="ECO:0000256" key="12">
    <source>
        <dbReference type="ARBA" id="ARBA00022801"/>
    </source>
</evidence>
<dbReference type="OrthoDB" id="9803420at2"/>
<evidence type="ECO:0000256" key="7">
    <source>
        <dbReference type="ARBA" id="ARBA00019179"/>
    </source>
</evidence>
<dbReference type="Pfam" id="PF01351">
    <property type="entry name" value="RNase_HII"/>
    <property type="match status" value="1"/>
</dbReference>
<dbReference type="GO" id="GO:0030145">
    <property type="term" value="F:manganese ion binding"/>
    <property type="evidence" value="ECO:0007669"/>
    <property type="project" value="UniProtKB-UniRule"/>
</dbReference>
<proteinExistence type="inferred from homology"/>
<feature type="binding site" evidence="14 15">
    <location>
        <position position="19"/>
    </location>
    <ligand>
        <name>a divalent metal cation</name>
        <dbReference type="ChEBI" id="CHEBI:60240"/>
    </ligand>
</feature>
<evidence type="ECO:0000313" key="18">
    <source>
        <dbReference type="EMBL" id="TXL78104.1"/>
    </source>
</evidence>
<comment type="catalytic activity">
    <reaction evidence="1 14 15 16">
        <text>Endonucleolytic cleavage to 5'-phosphomonoester.</text>
        <dbReference type="EC" id="3.1.26.4"/>
    </reaction>
</comment>
<sequence>MPSFRIESRHEGLVAGIDEAGRGPLAGPVLAAAVILDRTRAKRSLLRLLDDSKKLTIEEREKAYRSLRKSDAVLIGVGAASAREIDRFNILQASFLAMRRAVAALPTAPAMALVDGNRPPPLACPVEVVVSGDALSYSIAAASIIAKVTRDRIMHRLDIRHPGYGWATNVGYSVPAHLAGLQKLGPTPHHRLSFAPLGRLL</sequence>
<keyword evidence="13 14" id="KW-0464">Manganese</keyword>
<dbReference type="EMBL" id="VDUZ01000007">
    <property type="protein sequence ID" value="TXL78104.1"/>
    <property type="molecule type" value="Genomic_DNA"/>
</dbReference>
<evidence type="ECO:0000256" key="16">
    <source>
        <dbReference type="RuleBase" id="RU003515"/>
    </source>
</evidence>
<dbReference type="SUPFAM" id="SSF53098">
    <property type="entry name" value="Ribonuclease H-like"/>
    <property type="match status" value="1"/>
</dbReference>
<comment type="caution">
    <text evidence="18">The sequence shown here is derived from an EMBL/GenBank/DDBJ whole genome shotgun (WGS) entry which is preliminary data.</text>
</comment>
<dbReference type="GO" id="GO:0005737">
    <property type="term" value="C:cytoplasm"/>
    <property type="evidence" value="ECO:0007669"/>
    <property type="project" value="UniProtKB-SubCell"/>
</dbReference>
<evidence type="ECO:0000256" key="13">
    <source>
        <dbReference type="ARBA" id="ARBA00023211"/>
    </source>
</evidence>
<comment type="cofactor">
    <cofactor evidence="2">
        <name>Mg(2+)</name>
        <dbReference type="ChEBI" id="CHEBI:18420"/>
    </cofactor>
</comment>
<keyword evidence="19" id="KW-1185">Reference proteome</keyword>
<dbReference type="CDD" id="cd07182">
    <property type="entry name" value="RNase_HII_bacteria_HII_like"/>
    <property type="match status" value="1"/>
</dbReference>
<reference evidence="18 19" key="1">
    <citation type="submission" date="2019-06" db="EMBL/GenBank/DDBJ databases">
        <title>New taxonomy in bacterial strain CC-CFT640, isolated from vineyard.</title>
        <authorList>
            <person name="Lin S.-Y."/>
            <person name="Tsai C.-F."/>
            <person name="Young C.-C."/>
        </authorList>
    </citation>
    <scope>NUCLEOTIDE SEQUENCE [LARGE SCALE GENOMIC DNA]</scope>
    <source>
        <strain evidence="18 19">CC-CFT640</strain>
    </source>
</reference>
<name>A0A5C8PRE2_9HYPH</name>
<evidence type="ECO:0000256" key="4">
    <source>
        <dbReference type="ARBA" id="ARBA00004496"/>
    </source>
</evidence>
<dbReference type="EC" id="3.1.26.4" evidence="6 14"/>
<evidence type="ECO:0000256" key="1">
    <source>
        <dbReference type="ARBA" id="ARBA00000077"/>
    </source>
</evidence>
<dbReference type="RefSeq" id="WP_147846372.1">
    <property type="nucleotide sequence ID" value="NZ_VDUZ01000007.1"/>
</dbReference>
<dbReference type="GO" id="GO:0004523">
    <property type="term" value="F:RNA-DNA hybrid ribonuclease activity"/>
    <property type="evidence" value="ECO:0007669"/>
    <property type="project" value="UniProtKB-UniRule"/>
</dbReference>
<feature type="domain" description="RNase H type-2" evidence="17">
    <location>
        <begin position="12"/>
        <end position="201"/>
    </location>
</feature>
<dbReference type="InterPro" id="IPR012337">
    <property type="entry name" value="RNaseH-like_sf"/>
</dbReference>